<dbReference type="Pfam" id="PF03351">
    <property type="entry name" value="DOMON"/>
    <property type="match status" value="1"/>
</dbReference>
<evidence type="ECO:0000313" key="2">
    <source>
        <dbReference type="EMBL" id="CAH1257191.1"/>
    </source>
</evidence>
<organism evidence="2 3">
    <name type="scientific">Branchiostoma lanceolatum</name>
    <name type="common">Common lancelet</name>
    <name type="synonym">Amphioxus lanceolatum</name>
    <dbReference type="NCBI Taxonomy" id="7740"/>
    <lineage>
        <taxon>Eukaryota</taxon>
        <taxon>Metazoa</taxon>
        <taxon>Chordata</taxon>
        <taxon>Cephalochordata</taxon>
        <taxon>Leptocardii</taxon>
        <taxon>Amphioxiformes</taxon>
        <taxon>Branchiostomatidae</taxon>
        <taxon>Branchiostoma</taxon>
    </lineage>
</organism>
<dbReference type="EMBL" id="OV696688">
    <property type="protein sequence ID" value="CAH1257191.1"/>
    <property type="molecule type" value="Genomic_DNA"/>
</dbReference>
<dbReference type="InterPro" id="IPR005018">
    <property type="entry name" value="DOMON_domain"/>
</dbReference>
<dbReference type="PANTHER" id="PTHR46901">
    <property type="entry name" value="GH04942P"/>
    <property type="match status" value="1"/>
</dbReference>
<dbReference type="Pfam" id="PF01826">
    <property type="entry name" value="TIL"/>
    <property type="match status" value="1"/>
</dbReference>
<dbReference type="CDD" id="cd19941">
    <property type="entry name" value="TIL"/>
    <property type="match status" value="1"/>
</dbReference>
<evidence type="ECO:0000313" key="3">
    <source>
        <dbReference type="Proteomes" id="UP000838412"/>
    </source>
</evidence>
<dbReference type="Proteomes" id="UP000838412">
    <property type="component" value="Chromosome 3"/>
</dbReference>
<accession>A0A8K0EPU1</accession>
<evidence type="ECO:0000259" key="1">
    <source>
        <dbReference type="PROSITE" id="PS50836"/>
    </source>
</evidence>
<reference evidence="2" key="1">
    <citation type="submission" date="2022-01" db="EMBL/GenBank/DDBJ databases">
        <authorList>
            <person name="Braso-Vives M."/>
        </authorList>
    </citation>
    <scope>NUCLEOTIDE SEQUENCE</scope>
</reference>
<dbReference type="AlphaFoldDB" id="A0A8K0EPU1"/>
<dbReference type="SUPFAM" id="SSF57567">
    <property type="entry name" value="Serine protease inhibitors"/>
    <property type="match status" value="1"/>
</dbReference>
<dbReference type="PANTHER" id="PTHR46901:SF2">
    <property type="entry name" value="GH04942P"/>
    <property type="match status" value="1"/>
</dbReference>
<feature type="domain" description="DOMON" evidence="1">
    <location>
        <begin position="204"/>
        <end position="249"/>
    </location>
</feature>
<dbReference type="OrthoDB" id="6236007at2759"/>
<keyword evidence="3" id="KW-1185">Reference proteome</keyword>
<dbReference type="Gene3D" id="2.10.25.10">
    <property type="entry name" value="Laminin"/>
    <property type="match status" value="1"/>
</dbReference>
<sequence>MRLLETGSLAVCRAQPEFTTWWPTTYPPASSSPTGCEYNGRIYPPGTTISETTGCMGSGTYCDENGQILVSDNFGYGCCERDGQYYEDGDTFTEGGVTCTCVGSQDAQPAPLNCAVTTTPDLPPACGENSSFDPCGHGDCQPTCENPAPICTQVCIAGCQCDAGFVLQDGECIPRSQCEGGGSDIEGDCRGSWSTPEGCRGDACDHSVSWTYNSDTDKIFFEMSARQTNDKWIGIGFSNDQRMVRCCYW</sequence>
<protein>
    <submittedName>
        <fullName evidence="2">Hypp1793 protein</fullName>
    </submittedName>
</protein>
<dbReference type="PROSITE" id="PS50836">
    <property type="entry name" value="DOMON"/>
    <property type="match status" value="1"/>
</dbReference>
<dbReference type="InterPro" id="IPR036084">
    <property type="entry name" value="Ser_inhib-like_sf"/>
</dbReference>
<dbReference type="InterPro" id="IPR002919">
    <property type="entry name" value="TIL_dom"/>
</dbReference>
<proteinExistence type="predicted"/>
<name>A0A8K0EPU1_BRALA</name>
<gene>
    <name evidence="2" type="primary">Hypp1793</name>
    <name evidence="2" type="ORF">BLAG_LOCUS15199</name>
</gene>